<name>A0A8H4WNH5_9HYPO</name>
<dbReference type="NCBIfam" id="TIGR01733">
    <property type="entry name" value="AA-adenyl-dom"/>
    <property type="match status" value="1"/>
</dbReference>
<evidence type="ECO:0000259" key="4">
    <source>
        <dbReference type="PROSITE" id="PS50075"/>
    </source>
</evidence>
<dbReference type="InterPro" id="IPR020845">
    <property type="entry name" value="AMP-binding_CS"/>
</dbReference>
<keyword evidence="3" id="KW-0436">Ligase</keyword>
<dbReference type="InterPro" id="IPR045851">
    <property type="entry name" value="AMP-bd_C_sf"/>
</dbReference>
<comment type="caution">
    <text evidence="5">The sequence shown here is derived from an EMBL/GenBank/DDBJ whole genome shotgun (WGS) entry which is preliminary data.</text>
</comment>
<protein>
    <recommendedName>
        <fullName evidence="4">Carrier domain-containing protein</fullName>
    </recommendedName>
</protein>
<dbReference type="InterPro" id="IPR010071">
    <property type="entry name" value="AA_adenyl_dom"/>
</dbReference>
<dbReference type="FunFam" id="3.30.300.30:FF:000015">
    <property type="entry name" value="Nonribosomal peptide synthase SidD"/>
    <property type="match status" value="1"/>
</dbReference>
<dbReference type="Gene3D" id="3.40.50.12780">
    <property type="entry name" value="N-terminal domain of ligase-like"/>
    <property type="match status" value="1"/>
</dbReference>
<dbReference type="InterPro" id="IPR001242">
    <property type="entry name" value="Condensation_dom"/>
</dbReference>
<sequence length="1579" mass="173124">MRRAIPGLGVPYFTAKTLHGSQTLPVEILFNYLGRFQQLERDDGLFESLPKSMGPVDVNLSAARLSVVDISAVVEKNALTVSWNYSAQIQHQDKLSEWFALYEQALHKVASALQQTSLQLTKSDAPLLPISHQQLKPLNEALATVSRNGVEAVEDVYPTSPMQRGILLSQSKDASQYDVHHVWEITPSKGQDSQVDVYRLQCAWYRVIQRHSMLRTVFIGSLVDDSPFDQVVLNKFRPSIKLLTYDDDEDHDSMMEELWESAHGTFAPNTPAHRPAICVGPERKVYAHFQVSHALIDAGSLRTIIRDWALAYANPNLTMVPSTPYSAYIAHVQKTSLDASLRFWSDQLEGATACRLPRLTDGLAPTDQREIRHHHTEVDSGTRLKALAKQLNISMASIFQLAWALVLRSYTSLQDICFGYISSGRDVELDGITDAFDVTITAVEYDSSIEFSIQYWTSFLSESQANNLSQSLLQALDAIEATPSDAIETLYLVPAEHMDQPKSWGNRLPPIVNRRVHDLFNDMASSRLAGLLLEQGVKPDTFVAVCFEKSARVAVAYLAILKAGAAFMLLDPEAPIERIQYMMEQTKTSVVLCSPLYKDMVDDWDAAAIVISKEVMSTLPDFAGPFPDIPSSSAAYIIFTSGTTGKPKGAIIEHGSYCSSAVAQMKALYIGPGSRFLQFASFMFDATMIEMVTPLLAGGCVCIPRRQDIISDLPRVVREMDINMAILTSSFIRTMSLKEVPTITRLIQGGEPLSQKDIDIWADKVQLGNAYGPSECSVMASCLSDVKSASEPSNIGYPAVCAHWVTEPANMHRLVLIGAIGELLLQGPTLSRGYINNLDKTAEAFVTGLNWAPQVGWDLDTRFYATGDLVRLNSDGSVTFVGPKDTQIKIHGQRMELGEIQHHLTTIDEIRHSVVLSPSEGLLRKRLVAVLELVNISSTATSSQDIQLIAPSLRPEATKSIQRIRELITQRLPSYMIPSTWIVVQSMPTMISGKLNLPAVQSWVQNINDETYQEIHAAEAVSELDPSDKVAMQVSRKVSSLLANAPGGTGKLEDFVGKDIVPMQYGLDSITAITLSTWLRKTFGVTISLATLLSLDTSIRTLALIIKDDTAKVEPSGPFKVETITAPAPMAKAAVDLHAEFQHYDQALSQLPVSEIPSPGVAQIPSNFLVTGATGFLGSQIVRQLVIRKPQRMMEVARKGQWWQPDLSERIEAWSGDLGKLHLVLNDTRWASVVGGSIDAIIHNGAMVHWHLSYRDLKDANVGSTFGLLSAVSKAPSPPRFVYVTGGYFPDGDRTGNEVLDLLQDGDGYSQTKFLSEMLVRSHGQRLRRHSAKFPTPVVIQPGLVIGDADHASAVRVGVYNADEFNDPNAWLLVAGSDQIAASAVDACMISVSSSATTPPSVRFVDGVPVKELWKLLIDQFGLSLRPISGPEWLQTLEEDMDSQGPSHPLFPVFEFLQLKQGAVGTLKPMDGVSICPQDETLNRLRRSLEYLNKIGFFASSGSGAPSISRAAFRRTGLRSAKTGKVNLLLPNGTVDPHGPYLVASVILPDKCTLCDCNTYKSAKGGATIDMAVLEKVAA</sequence>
<dbReference type="SUPFAM" id="SSF47336">
    <property type="entry name" value="ACP-like"/>
    <property type="match status" value="1"/>
</dbReference>
<reference evidence="5" key="2">
    <citation type="submission" date="2020-05" db="EMBL/GenBank/DDBJ databases">
        <authorList>
            <person name="Kim H.-S."/>
            <person name="Proctor R.H."/>
            <person name="Brown D.W."/>
        </authorList>
    </citation>
    <scope>NUCLEOTIDE SEQUENCE</scope>
    <source>
        <strain evidence="5">NRRL 45417</strain>
    </source>
</reference>
<dbReference type="InterPro" id="IPR042099">
    <property type="entry name" value="ANL_N_sf"/>
</dbReference>
<dbReference type="Gene3D" id="3.30.300.30">
    <property type="match status" value="1"/>
</dbReference>
<dbReference type="InterPro" id="IPR013120">
    <property type="entry name" value="FAR_NAD-bd"/>
</dbReference>
<dbReference type="InterPro" id="IPR023213">
    <property type="entry name" value="CAT-like_dom_sf"/>
</dbReference>
<dbReference type="PANTHER" id="PTHR45527:SF12">
    <property type="entry name" value="NONRIBOSOMAL PEPTIDE SYNTHETASE IVOA"/>
    <property type="match status" value="1"/>
</dbReference>
<organism evidence="5 6">
    <name type="scientific">Fusarium gaditjirri</name>
    <dbReference type="NCBI Taxonomy" id="282569"/>
    <lineage>
        <taxon>Eukaryota</taxon>
        <taxon>Fungi</taxon>
        <taxon>Dikarya</taxon>
        <taxon>Ascomycota</taxon>
        <taxon>Pezizomycotina</taxon>
        <taxon>Sordariomycetes</taxon>
        <taxon>Hypocreomycetidae</taxon>
        <taxon>Hypocreales</taxon>
        <taxon>Nectriaceae</taxon>
        <taxon>Fusarium</taxon>
        <taxon>Fusarium nisikadoi species complex</taxon>
    </lineage>
</organism>
<dbReference type="PROSITE" id="PS00455">
    <property type="entry name" value="AMP_BINDING"/>
    <property type="match status" value="1"/>
</dbReference>
<dbReference type="Pfam" id="PF07993">
    <property type="entry name" value="NAD_binding_4"/>
    <property type="match status" value="1"/>
</dbReference>
<dbReference type="GO" id="GO:0005737">
    <property type="term" value="C:cytoplasm"/>
    <property type="evidence" value="ECO:0007669"/>
    <property type="project" value="TreeGrafter"/>
</dbReference>
<keyword evidence="1" id="KW-0596">Phosphopantetheine</keyword>
<dbReference type="Proteomes" id="UP000604273">
    <property type="component" value="Unassembled WGS sequence"/>
</dbReference>
<proteinExistence type="predicted"/>
<dbReference type="Pfam" id="PF00501">
    <property type="entry name" value="AMP-binding"/>
    <property type="match status" value="1"/>
</dbReference>
<reference evidence="5" key="1">
    <citation type="journal article" date="2020" name="BMC Genomics">
        <title>Correction to: Identification and distribution of gene clusters required for synthesis of sphingolipid metabolism inhibitors in diverse species of the filamentous fungus Fusarium.</title>
        <authorList>
            <person name="Kim H.S."/>
            <person name="Lohmar J.M."/>
            <person name="Busman M."/>
            <person name="Brown D.W."/>
            <person name="Naumann T.A."/>
            <person name="Divon H.H."/>
            <person name="Lysoe E."/>
            <person name="Uhlig S."/>
            <person name="Proctor R.H."/>
        </authorList>
    </citation>
    <scope>NUCLEOTIDE SEQUENCE</scope>
    <source>
        <strain evidence="5">NRRL 45417</strain>
    </source>
</reference>
<evidence type="ECO:0000256" key="3">
    <source>
        <dbReference type="ARBA" id="ARBA00022598"/>
    </source>
</evidence>
<dbReference type="Pfam" id="PF00668">
    <property type="entry name" value="Condensation"/>
    <property type="match status" value="1"/>
</dbReference>
<dbReference type="InterPro" id="IPR036291">
    <property type="entry name" value="NAD(P)-bd_dom_sf"/>
</dbReference>
<dbReference type="Gene3D" id="3.40.50.720">
    <property type="entry name" value="NAD(P)-binding Rossmann-like Domain"/>
    <property type="match status" value="1"/>
</dbReference>
<dbReference type="SUPFAM" id="SSF56801">
    <property type="entry name" value="Acetyl-CoA synthetase-like"/>
    <property type="match status" value="1"/>
</dbReference>
<dbReference type="Pfam" id="PF00550">
    <property type="entry name" value="PP-binding"/>
    <property type="match status" value="1"/>
</dbReference>
<dbReference type="Gene3D" id="3.30.559.30">
    <property type="entry name" value="Nonribosomal peptide synthetase, condensation domain"/>
    <property type="match status" value="2"/>
</dbReference>
<dbReference type="PROSITE" id="PS50075">
    <property type="entry name" value="CARRIER"/>
    <property type="match status" value="1"/>
</dbReference>
<evidence type="ECO:0000313" key="6">
    <source>
        <dbReference type="Proteomes" id="UP000604273"/>
    </source>
</evidence>
<dbReference type="GO" id="GO:0016874">
    <property type="term" value="F:ligase activity"/>
    <property type="evidence" value="ECO:0007669"/>
    <property type="project" value="UniProtKB-KW"/>
</dbReference>
<dbReference type="CDD" id="cd05918">
    <property type="entry name" value="A_NRPS_SidN3_like"/>
    <property type="match status" value="1"/>
</dbReference>
<dbReference type="InterPro" id="IPR036736">
    <property type="entry name" value="ACP-like_sf"/>
</dbReference>
<dbReference type="GO" id="GO:0044550">
    <property type="term" value="P:secondary metabolite biosynthetic process"/>
    <property type="evidence" value="ECO:0007669"/>
    <property type="project" value="TreeGrafter"/>
</dbReference>
<keyword evidence="6" id="KW-1185">Reference proteome</keyword>
<feature type="domain" description="Carrier" evidence="4">
    <location>
        <begin position="1025"/>
        <end position="1113"/>
    </location>
</feature>
<dbReference type="PANTHER" id="PTHR45527">
    <property type="entry name" value="NONRIBOSOMAL PEPTIDE SYNTHETASE"/>
    <property type="match status" value="1"/>
</dbReference>
<dbReference type="SUPFAM" id="SSF51735">
    <property type="entry name" value="NAD(P)-binding Rossmann-fold domains"/>
    <property type="match status" value="1"/>
</dbReference>
<evidence type="ECO:0000256" key="1">
    <source>
        <dbReference type="ARBA" id="ARBA00022450"/>
    </source>
</evidence>
<dbReference type="Gene3D" id="3.30.559.10">
    <property type="entry name" value="Chloramphenicol acetyltransferase-like domain"/>
    <property type="match status" value="1"/>
</dbReference>
<evidence type="ECO:0000256" key="2">
    <source>
        <dbReference type="ARBA" id="ARBA00022553"/>
    </source>
</evidence>
<accession>A0A8H4WNH5</accession>
<dbReference type="SUPFAM" id="SSF52777">
    <property type="entry name" value="CoA-dependent acyltransferases"/>
    <property type="match status" value="3"/>
</dbReference>
<dbReference type="InterPro" id="IPR000873">
    <property type="entry name" value="AMP-dep_synth/lig_dom"/>
</dbReference>
<dbReference type="InterPro" id="IPR006162">
    <property type="entry name" value="Ppantetheine_attach_site"/>
</dbReference>
<gene>
    <name evidence="5" type="ORF">FGADI_12956</name>
</gene>
<dbReference type="InterPro" id="IPR009081">
    <property type="entry name" value="PP-bd_ACP"/>
</dbReference>
<dbReference type="OrthoDB" id="416786at2759"/>
<dbReference type="GO" id="GO:0031177">
    <property type="term" value="F:phosphopantetheine binding"/>
    <property type="evidence" value="ECO:0007669"/>
    <property type="project" value="TreeGrafter"/>
</dbReference>
<evidence type="ECO:0000313" key="5">
    <source>
        <dbReference type="EMBL" id="KAF4944074.1"/>
    </source>
</evidence>
<dbReference type="EMBL" id="JABFAI010000462">
    <property type="protein sequence ID" value="KAF4944074.1"/>
    <property type="molecule type" value="Genomic_DNA"/>
</dbReference>
<dbReference type="GO" id="GO:0043041">
    <property type="term" value="P:amino acid activation for nonribosomal peptide biosynthetic process"/>
    <property type="evidence" value="ECO:0007669"/>
    <property type="project" value="TreeGrafter"/>
</dbReference>
<dbReference type="PROSITE" id="PS00012">
    <property type="entry name" value="PHOSPHOPANTETHEINE"/>
    <property type="match status" value="1"/>
</dbReference>
<keyword evidence="2" id="KW-0597">Phosphoprotein</keyword>